<sequence>MIKKFRFYSLFWKIFAIIWLSQALILLSASLIIGLNAERAQQNTTVERKIERQVQKVLHRYENSLQPHFPPWLKPFDELAEIIDLQNGFRIFGHLMHANDQSTRSFIVESENHFKYKVNYVSLTRGDALEQLWQRYGKVHVLFSLFFVSVFSAVITTLMANPIRRLKKHVTLLSDGELHTRVNEKLTRRQDEIGGLANSINLMAERINALIDDKQQLLADVSHELKAPIARMQVANEMASQIAEENNLPTRSHQQIDKDIQILTALINEILDLAKLDNATMNGQEDLVDLDNIILETIDAAHYDYPSREIRYTGLNKTFPVSQRLFYRIFNNLLNNSLKHTDSDIEISAIEIDNQIKVAVRDFGPGLQPEVLTNLFRPFTRGESKATGFGLGMTIAAKATEKLAGKIIASNHPEQGLIIEIYLPLKR</sequence>
<dbReference type="Pfam" id="PF00672">
    <property type="entry name" value="HAMP"/>
    <property type="match status" value="1"/>
</dbReference>
<dbReference type="OrthoDB" id="9804645at2"/>
<dbReference type="InterPro" id="IPR003594">
    <property type="entry name" value="HATPase_dom"/>
</dbReference>
<dbReference type="EMBL" id="LAZL01000005">
    <property type="protein sequence ID" value="KMT66243.1"/>
    <property type="molecule type" value="Genomic_DNA"/>
</dbReference>
<gene>
    <name evidence="13" type="ORF">XM47_04410</name>
</gene>
<dbReference type="EC" id="2.7.13.3" evidence="3"/>
<evidence type="ECO:0000256" key="8">
    <source>
        <dbReference type="ARBA" id="ARBA00022777"/>
    </source>
</evidence>
<evidence type="ECO:0000256" key="1">
    <source>
        <dbReference type="ARBA" id="ARBA00000085"/>
    </source>
</evidence>
<dbReference type="SUPFAM" id="SSF158472">
    <property type="entry name" value="HAMP domain-like"/>
    <property type="match status" value="1"/>
</dbReference>
<keyword evidence="10" id="KW-0812">Transmembrane</keyword>
<evidence type="ECO:0000313" key="14">
    <source>
        <dbReference type="Proteomes" id="UP000037600"/>
    </source>
</evidence>
<evidence type="ECO:0000256" key="5">
    <source>
        <dbReference type="ARBA" id="ARBA00022553"/>
    </source>
</evidence>
<keyword evidence="14" id="KW-1185">Reference proteome</keyword>
<evidence type="ECO:0000256" key="10">
    <source>
        <dbReference type="SAM" id="Phobius"/>
    </source>
</evidence>
<dbReference type="Gene3D" id="3.30.565.10">
    <property type="entry name" value="Histidine kinase-like ATPase, C-terminal domain"/>
    <property type="match status" value="1"/>
</dbReference>
<feature type="domain" description="Histidine kinase" evidence="11">
    <location>
        <begin position="220"/>
        <end position="427"/>
    </location>
</feature>
<feature type="transmembrane region" description="Helical" evidence="10">
    <location>
        <begin position="139"/>
        <end position="160"/>
    </location>
</feature>
<evidence type="ECO:0000256" key="6">
    <source>
        <dbReference type="ARBA" id="ARBA00022679"/>
    </source>
</evidence>
<dbReference type="GO" id="GO:0000155">
    <property type="term" value="F:phosphorelay sensor kinase activity"/>
    <property type="evidence" value="ECO:0007669"/>
    <property type="project" value="InterPro"/>
</dbReference>
<dbReference type="RefSeq" id="WP_048690210.1">
    <property type="nucleotide sequence ID" value="NZ_KQ130484.1"/>
</dbReference>
<evidence type="ECO:0000256" key="4">
    <source>
        <dbReference type="ARBA" id="ARBA00022475"/>
    </source>
</evidence>
<dbReference type="InterPro" id="IPR005467">
    <property type="entry name" value="His_kinase_dom"/>
</dbReference>
<evidence type="ECO:0000259" key="12">
    <source>
        <dbReference type="PROSITE" id="PS50885"/>
    </source>
</evidence>
<comment type="caution">
    <text evidence="13">The sequence shown here is derived from an EMBL/GenBank/DDBJ whole genome shotgun (WGS) entry which is preliminary data.</text>
</comment>
<dbReference type="SUPFAM" id="SSF47384">
    <property type="entry name" value="Homodimeric domain of signal transducing histidine kinase"/>
    <property type="match status" value="1"/>
</dbReference>
<evidence type="ECO:0000313" key="13">
    <source>
        <dbReference type="EMBL" id="KMT66243.1"/>
    </source>
</evidence>
<comment type="catalytic activity">
    <reaction evidence="1">
        <text>ATP + protein L-histidine = ADP + protein N-phospho-L-histidine.</text>
        <dbReference type="EC" id="2.7.13.3"/>
    </reaction>
</comment>
<dbReference type="PANTHER" id="PTHR44936">
    <property type="entry name" value="SENSOR PROTEIN CREC"/>
    <property type="match status" value="1"/>
</dbReference>
<dbReference type="SMART" id="SM00304">
    <property type="entry name" value="HAMP"/>
    <property type="match status" value="1"/>
</dbReference>
<keyword evidence="7" id="KW-0547">Nucleotide-binding</keyword>
<keyword evidence="8" id="KW-0418">Kinase</keyword>
<dbReference type="GO" id="GO:0005886">
    <property type="term" value="C:plasma membrane"/>
    <property type="evidence" value="ECO:0007669"/>
    <property type="project" value="UniProtKB-SubCell"/>
</dbReference>
<dbReference type="SMART" id="SM00388">
    <property type="entry name" value="HisKA"/>
    <property type="match status" value="1"/>
</dbReference>
<dbReference type="PANTHER" id="PTHR44936:SF10">
    <property type="entry name" value="SENSOR PROTEIN RSTB"/>
    <property type="match status" value="1"/>
</dbReference>
<dbReference type="Proteomes" id="UP000037600">
    <property type="component" value="Unassembled WGS sequence"/>
</dbReference>
<dbReference type="InterPro" id="IPR036097">
    <property type="entry name" value="HisK_dim/P_sf"/>
</dbReference>
<dbReference type="InterPro" id="IPR003660">
    <property type="entry name" value="HAMP_dom"/>
</dbReference>
<dbReference type="AlphaFoldDB" id="A0A0J8GZS0"/>
<dbReference type="PROSITE" id="PS50885">
    <property type="entry name" value="HAMP"/>
    <property type="match status" value="1"/>
</dbReference>
<evidence type="ECO:0000256" key="3">
    <source>
        <dbReference type="ARBA" id="ARBA00012438"/>
    </source>
</evidence>
<organism evidence="13 14">
    <name type="scientific">Catenovulum maritimum</name>
    <dbReference type="NCBI Taxonomy" id="1513271"/>
    <lineage>
        <taxon>Bacteria</taxon>
        <taxon>Pseudomonadati</taxon>
        <taxon>Pseudomonadota</taxon>
        <taxon>Gammaproteobacteria</taxon>
        <taxon>Alteromonadales</taxon>
        <taxon>Alteromonadaceae</taxon>
        <taxon>Catenovulum</taxon>
    </lineage>
</organism>
<evidence type="ECO:0000256" key="7">
    <source>
        <dbReference type="ARBA" id="ARBA00022741"/>
    </source>
</evidence>
<keyword evidence="6" id="KW-0808">Transferase</keyword>
<dbReference type="InterPro" id="IPR036890">
    <property type="entry name" value="HATPase_C_sf"/>
</dbReference>
<dbReference type="PROSITE" id="PS50109">
    <property type="entry name" value="HIS_KIN"/>
    <property type="match status" value="1"/>
</dbReference>
<keyword evidence="4" id="KW-1003">Cell membrane</keyword>
<reference evidence="13 14" key="1">
    <citation type="submission" date="2015-04" db="EMBL/GenBank/DDBJ databases">
        <title>Draft Genome Sequence of the Novel Agar-Digesting Marine Bacterium Q1.</title>
        <authorList>
            <person name="Li Y."/>
            <person name="Li D."/>
            <person name="Chen G."/>
            <person name="Du Z."/>
        </authorList>
    </citation>
    <scope>NUCLEOTIDE SEQUENCE [LARGE SCALE GENOMIC DNA]</scope>
    <source>
        <strain evidence="13 14">Q1</strain>
    </source>
</reference>
<dbReference type="SMART" id="SM00387">
    <property type="entry name" value="HATPase_c"/>
    <property type="match status" value="1"/>
</dbReference>
<dbReference type="CDD" id="cd06225">
    <property type="entry name" value="HAMP"/>
    <property type="match status" value="1"/>
</dbReference>
<dbReference type="Pfam" id="PF00512">
    <property type="entry name" value="HisKA"/>
    <property type="match status" value="1"/>
</dbReference>
<evidence type="ECO:0000259" key="11">
    <source>
        <dbReference type="PROSITE" id="PS50109"/>
    </source>
</evidence>
<feature type="transmembrane region" description="Helical" evidence="10">
    <location>
        <begin position="12"/>
        <end position="35"/>
    </location>
</feature>
<keyword evidence="5" id="KW-0597">Phosphoprotein</keyword>
<dbReference type="InterPro" id="IPR004358">
    <property type="entry name" value="Sig_transdc_His_kin-like_C"/>
</dbReference>
<dbReference type="InterPro" id="IPR003661">
    <property type="entry name" value="HisK_dim/P_dom"/>
</dbReference>
<dbReference type="Gene3D" id="1.10.8.500">
    <property type="entry name" value="HAMP domain in histidine kinase"/>
    <property type="match status" value="1"/>
</dbReference>
<dbReference type="Gene3D" id="1.10.287.130">
    <property type="match status" value="1"/>
</dbReference>
<proteinExistence type="predicted"/>
<accession>A0A0J8GZS0</accession>
<dbReference type="Pfam" id="PF02518">
    <property type="entry name" value="HATPase_c"/>
    <property type="match status" value="1"/>
</dbReference>
<dbReference type="InterPro" id="IPR050980">
    <property type="entry name" value="2C_sensor_his_kinase"/>
</dbReference>
<dbReference type="GO" id="GO:0005524">
    <property type="term" value="F:ATP binding"/>
    <property type="evidence" value="ECO:0007669"/>
    <property type="project" value="UniProtKB-KW"/>
</dbReference>
<comment type="subcellular location">
    <subcellularLocation>
        <location evidence="2">Cell membrane</location>
        <topology evidence="2">Multi-pass membrane protein</topology>
    </subcellularLocation>
</comment>
<dbReference type="STRING" id="1513271.XM47_04410"/>
<dbReference type="CDD" id="cd00082">
    <property type="entry name" value="HisKA"/>
    <property type="match status" value="1"/>
</dbReference>
<protein>
    <recommendedName>
        <fullName evidence="3">histidine kinase</fullName>
        <ecNumber evidence="3">2.7.13.3</ecNumber>
    </recommendedName>
</protein>
<feature type="domain" description="HAMP" evidence="12">
    <location>
        <begin position="157"/>
        <end position="212"/>
    </location>
</feature>
<dbReference type="SUPFAM" id="SSF55874">
    <property type="entry name" value="ATPase domain of HSP90 chaperone/DNA topoisomerase II/histidine kinase"/>
    <property type="match status" value="1"/>
</dbReference>
<evidence type="ECO:0000256" key="2">
    <source>
        <dbReference type="ARBA" id="ARBA00004651"/>
    </source>
</evidence>
<keyword evidence="9" id="KW-0067">ATP-binding</keyword>
<keyword evidence="10" id="KW-0472">Membrane</keyword>
<dbReference type="PRINTS" id="PR00344">
    <property type="entry name" value="BCTRLSENSOR"/>
</dbReference>
<evidence type="ECO:0000256" key="9">
    <source>
        <dbReference type="ARBA" id="ARBA00022840"/>
    </source>
</evidence>
<keyword evidence="10" id="KW-1133">Transmembrane helix</keyword>
<name>A0A0J8GZS0_9ALTE</name>